<accession>M3A2W5</accession>
<dbReference type="Gene3D" id="6.10.140.2220">
    <property type="match status" value="1"/>
</dbReference>
<dbReference type="eggNOG" id="ENOG502SXK3">
    <property type="taxonomic scope" value="Eukaryota"/>
</dbReference>
<evidence type="ECO:0000256" key="1">
    <source>
        <dbReference type="ARBA" id="ARBA00022723"/>
    </source>
</evidence>
<keyword evidence="3" id="KW-0862">Zinc</keyword>
<dbReference type="AlphaFoldDB" id="M3A2W5"/>
<feature type="compositionally biased region" description="Low complexity" evidence="5">
    <location>
        <begin position="1"/>
        <end position="12"/>
    </location>
</feature>
<feature type="domain" description="MYND-type" evidence="6">
    <location>
        <begin position="13"/>
        <end position="63"/>
    </location>
</feature>
<dbReference type="SUPFAM" id="SSF144232">
    <property type="entry name" value="HIT/MYND zinc finger-like"/>
    <property type="match status" value="1"/>
</dbReference>
<keyword evidence="2 4" id="KW-0863">Zinc-finger</keyword>
<feature type="non-terminal residue" evidence="7">
    <location>
        <position position="1"/>
    </location>
</feature>
<dbReference type="PROSITE" id="PS50865">
    <property type="entry name" value="ZF_MYND_2"/>
    <property type="match status" value="1"/>
</dbReference>
<evidence type="ECO:0000256" key="3">
    <source>
        <dbReference type="ARBA" id="ARBA00022833"/>
    </source>
</evidence>
<keyword evidence="8" id="KW-1185">Reference proteome</keyword>
<evidence type="ECO:0000256" key="5">
    <source>
        <dbReference type="SAM" id="MobiDB-lite"/>
    </source>
</evidence>
<organism evidence="7 8">
    <name type="scientific">Pseudocercospora fijiensis (strain CIRAD86)</name>
    <name type="common">Black leaf streak disease fungus</name>
    <name type="synonym">Mycosphaerella fijiensis</name>
    <dbReference type="NCBI Taxonomy" id="383855"/>
    <lineage>
        <taxon>Eukaryota</taxon>
        <taxon>Fungi</taxon>
        <taxon>Dikarya</taxon>
        <taxon>Ascomycota</taxon>
        <taxon>Pezizomycotina</taxon>
        <taxon>Dothideomycetes</taxon>
        <taxon>Dothideomycetidae</taxon>
        <taxon>Mycosphaerellales</taxon>
        <taxon>Mycosphaerellaceae</taxon>
        <taxon>Pseudocercospora</taxon>
    </lineage>
</organism>
<dbReference type="EMBL" id="KB446563">
    <property type="protein sequence ID" value="EME78801.1"/>
    <property type="molecule type" value="Genomic_DNA"/>
</dbReference>
<evidence type="ECO:0000313" key="7">
    <source>
        <dbReference type="EMBL" id="EME78801.1"/>
    </source>
</evidence>
<protein>
    <recommendedName>
        <fullName evidence="6">MYND-type domain-containing protein</fullName>
    </recommendedName>
</protein>
<dbReference type="OrthoDB" id="432970at2759"/>
<dbReference type="VEuPathDB" id="FungiDB:MYCFIDRAFT_43757"/>
<keyword evidence="1" id="KW-0479">Metal-binding</keyword>
<dbReference type="GO" id="GO:0008270">
    <property type="term" value="F:zinc ion binding"/>
    <property type="evidence" value="ECO:0007669"/>
    <property type="project" value="UniProtKB-KW"/>
</dbReference>
<evidence type="ECO:0000256" key="4">
    <source>
        <dbReference type="PROSITE-ProRule" id="PRU00134"/>
    </source>
</evidence>
<feature type="region of interest" description="Disordered" evidence="5">
    <location>
        <begin position="81"/>
        <end position="101"/>
    </location>
</feature>
<dbReference type="KEGG" id="pfj:MYCFIDRAFT_43757"/>
<feature type="region of interest" description="Disordered" evidence="5">
    <location>
        <begin position="1"/>
        <end position="34"/>
    </location>
</feature>
<name>M3A2W5_PSEFD</name>
<evidence type="ECO:0000313" key="8">
    <source>
        <dbReference type="Proteomes" id="UP000016932"/>
    </source>
</evidence>
<dbReference type="Pfam" id="PF01753">
    <property type="entry name" value="zf-MYND"/>
    <property type="match status" value="1"/>
</dbReference>
<evidence type="ECO:0000259" key="6">
    <source>
        <dbReference type="PROSITE" id="PS50865"/>
    </source>
</evidence>
<feature type="compositionally biased region" description="Low complexity" evidence="5">
    <location>
        <begin position="20"/>
        <end position="34"/>
    </location>
</feature>
<dbReference type="Proteomes" id="UP000016932">
    <property type="component" value="Unassembled WGS sequence"/>
</dbReference>
<evidence type="ECO:0000256" key="2">
    <source>
        <dbReference type="ARBA" id="ARBA00022771"/>
    </source>
</evidence>
<dbReference type="InterPro" id="IPR002893">
    <property type="entry name" value="Znf_MYND"/>
</dbReference>
<sequence>SSSSPSTSTSNSCANCKTLESSSPSSSNPEEISNLKPCNSCKSVSYCSRDCKKAHTKQHKKVCASLAQEYSKTADFKMATRASAPKVSGRGGKIGKWEYDT</sequence>
<dbReference type="GeneID" id="19339561"/>
<reference evidence="7 8" key="1">
    <citation type="journal article" date="2012" name="PLoS Pathog.">
        <title>Diverse lifestyles and strategies of plant pathogenesis encoded in the genomes of eighteen Dothideomycetes fungi.</title>
        <authorList>
            <person name="Ohm R.A."/>
            <person name="Feau N."/>
            <person name="Henrissat B."/>
            <person name="Schoch C.L."/>
            <person name="Horwitz B.A."/>
            <person name="Barry K.W."/>
            <person name="Condon B.J."/>
            <person name="Copeland A.C."/>
            <person name="Dhillon B."/>
            <person name="Glaser F."/>
            <person name="Hesse C.N."/>
            <person name="Kosti I."/>
            <person name="LaButti K."/>
            <person name="Lindquist E.A."/>
            <person name="Lucas S."/>
            <person name="Salamov A.A."/>
            <person name="Bradshaw R.E."/>
            <person name="Ciuffetti L."/>
            <person name="Hamelin R.C."/>
            <person name="Kema G.H.J."/>
            <person name="Lawrence C."/>
            <person name="Scott J.A."/>
            <person name="Spatafora J.W."/>
            <person name="Turgeon B.G."/>
            <person name="de Wit P.J.G.M."/>
            <person name="Zhong S."/>
            <person name="Goodwin S.B."/>
            <person name="Grigoriev I.V."/>
        </authorList>
    </citation>
    <scope>NUCLEOTIDE SEQUENCE [LARGE SCALE GENOMIC DNA]</scope>
    <source>
        <strain evidence="7 8">CIRAD86</strain>
    </source>
</reference>
<gene>
    <name evidence="7" type="ORF">MYCFIDRAFT_43757</name>
</gene>
<dbReference type="HOGENOM" id="CLU_142982_0_0_1"/>
<proteinExistence type="predicted"/>
<dbReference type="RefSeq" id="XP_007930564.1">
    <property type="nucleotide sequence ID" value="XM_007932373.1"/>
</dbReference>